<feature type="compositionally biased region" description="Acidic residues" evidence="1">
    <location>
        <begin position="102"/>
        <end position="118"/>
    </location>
</feature>
<organism evidence="3 4">
    <name type="scientific">Maudiozyma humilis</name>
    <name type="common">Sour dough yeast</name>
    <name type="synonym">Kazachstania humilis</name>
    <dbReference type="NCBI Taxonomy" id="51915"/>
    <lineage>
        <taxon>Eukaryota</taxon>
        <taxon>Fungi</taxon>
        <taxon>Dikarya</taxon>
        <taxon>Ascomycota</taxon>
        <taxon>Saccharomycotina</taxon>
        <taxon>Saccharomycetes</taxon>
        <taxon>Saccharomycetales</taxon>
        <taxon>Saccharomycetaceae</taxon>
        <taxon>Maudiozyma</taxon>
    </lineage>
</organism>
<evidence type="ECO:0000313" key="3">
    <source>
        <dbReference type="EMBL" id="GMM55608.1"/>
    </source>
</evidence>
<dbReference type="InterPro" id="IPR006575">
    <property type="entry name" value="RWD_dom"/>
</dbReference>
<dbReference type="EMBL" id="BTGD01000005">
    <property type="protein sequence ID" value="GMM55608.1"/>
    <property type="molecule type" value="Genomic_DNA"/>
</dbReference>
<evidence type="ECO:0000259" key="2">
    <source>
        <dbReference type="PROSITE" id="PS50908"/>
    </source>
</evidence>
<accession>A0AAV5RVY4</accession>
<feature type="compositionally biased region" description="Low complexity" evidence="1">
    <location>
        <begin position="268"/>
        <end position="278"/>
    </location>
</feature>
<feature type="compositionally biased region" description="Basic and acidic residues" evidence="1">
    <location>
        <begin position="279"/>
        <end position="289"/>
    </location>
</feature>
<comment type="caution">
    <text evidence="3">The sequence shown here is derived from an EMBL/GenBank/DDBJ whole genome shotgun (WGS) entry which is preliminary data.</text>
</comment>
<evidence type="ECO:0000313" key="4">
    <source>
        <dbReference type="Proteomes" id="UP001377567"/>
    </source>
</evidence>
<dbReference type="SUPFAM" id="SSF54495">
    <property type="entry name" value="UBC-like"/>
    <property type="match status" value="1"/>
</dbReference>
<feature type="domain" description="RWD" evidence="2">
    <location>
        <begin position="18"/>
        <end position="178"/>
    </location>
</feature>
<dbReference type="InterPro" id="IPR040213">
    <property type="entry name" value="GIR2-like"/>
</dbReference>
<sequence>MSPYPHNLTMDYKEEQEQELEVLESIYPDELEVLSGEYPNIKFSVLLKLELNDTAMHDNELLVSLNKVHLLEVTFQFPENYPDMAPIVTITPFEQPLHGGDSDEDSDEEEEEEEEQEYDEHGNKVLSKLENLPDQISFREYIPELLKTIQTQIDEDMLLGMQMCFALLATVKESGENWFVAQLDELDRQHQQEIERREAQEQKKFNGTKVTQESYLEWRARFRTEMGIDERDRLRREAAHHGRLTGKQMFEQGVAGTTDDADADAEDASASASATDVESVTKDLKNTGI</sequence>
<protein>
    <submittedName>
        <fullName evidence="3">Gir2 protein</fullName>
    </submittedName>
</protein>
<dbReference type="SMART" id="SM00591">
    <property type="entry name" value="RWD"/>
    <property type="match status" value="1"/>
</dbReference>
<dbReference type="PANTHER" id="PTHR12292">
    <property type="entry name" value="RWD DOMAIN-CONTAINING PROTEIN"/>
    <property type="match status" value="1"/>
</dbReference>
<dbReference type="InterPro" id="IPR016135">
    <property type="entry name" value="UBQ-conjugating_enzyme/RWD"/>
</dbReference>
<proteinExistence type="predicted"/>
<dbReference type="Proteomes" id="UP001377567">
    <property type="component" value="Unassembled WGS sequence"/>
</dbReference>
<reference evidence="3 4" key="1">
    <citation type="journal article" date="2023" name="Elife">
        <title>Identification of key yeast species and microbe-microbe interactions impacting larval growth of Drosophila in the wild.</title>
        <authorList>
            <person name="Mure A."/>
            <person name="Sugiura Y."/>
            <person name="Maeda R."/>
            <person name="Honda K."/>
            <person name="Sakurai N."/>
            <person name="Takahashi Y."/>
            <person name="Watada M."/>
            <person name="Katoh T."/>
            <person name="Gotoh A."/>
            <person name="Gotoh Y."/>
            <person name="Taniguchi I."/>
            <person name="Nakamura K."/>
            <person name="Hayashi T."/>
            <person name="Katayama T."/>
            <person name="Uemura T."/>
            <person name="Hattori Y."/>
        </authorList>
    </citation>
    <scope>NUCLEOTIDE SEQUENCE [LARGE SCALE GENOMIC DNA]</scope>
    <source>
        <strain evidence="3 4">KH-74</strain>
    </source>
</reference>
<name>A0AAV5RVY4_MAUHU</name>
<dbReference type="AlphaFoldDB" id="A0AAV5RVY4"/>
<dbReference type="PROSITE" id="PS50908">
    <property type="entry name" value="RWD"/>
    <property type="match status" value="1"/>
</dbReference>
<dbReference type="Pfam" id="PF05773">
    <property type="entry name" value="RWD"/>
    <property type="match status" value="1"/>
</dbReference>
<dbReference type="Gene3D" id="3.10.110.10">
    <property type="entry name" value="Ubiquitin Conjugating Enzyme"/>
    <property type="match status" value="1"/>
</dbReference>
<feature type="region of interest" description="Disordered" evidence="1">
    <location>
        <begin position="240"/>
        <end position="289"/>
    </location>
</feature>
<evidence type="ECO:0000256" key="1">
    <source>
        <dbReference type="SAM" id="MobiDB-lite"/>
    </source>
</evidence>
<gene>
    <name evidence="3" type="ORF">DAKH74_022240</name>
</gene>
<dbReference type="CDD" id="cd23824">
    <property type="entry name" value="RWD_ScGIR2-like"/>
    <property type="match status" value="1"/>
</dbReference>
<feature type="region of interest" description="Disordered" evidence="1">
    <location>
        <begin position="93"/>
        <end position="126"/>
    </location>
</feature>
<keyword evidence="4" id="KW-1185">Reference proteome</keyword>